<dbReference type="Proteomes" id="UP001165269">
    <property type="component" value="Unassembled WGS sequence"/>
</dbReference>
<protein>
    <recommendedName>
        <fullName evidence="3">DUF1963 domain-containing protein</fullName>
    </recommendedName>
</protein>
<evidence type="ECO:0000313" key="2">
    <source>
        <dbReference type="Proteomes" id="UP001165269"/>
    </source>
</evidence>
<evidence type="ECO:0008006" key="3">
    <source>
        <dbReference type="Google" id="ProtNLM"/>
    </source>
</evidence>
<dbReference type="EMBL" id="JALDAY010000004">
    <property type="protein sequence ID" value="MCI3272553.1"/>
    <property type="molecule type" value="Genomic_DNA"/>
</dbReference>
<evidence type="ECO:0000313" key="1">
    <source>
        <dbReference type="EMBL" id="MCI3272553.1"/>
    </source>
</evidence>
<sequence>MTRTTPPRPVDIEAVFPELRLHVAKATRLHPRPGSPAPTDSSVGGPLLWPADEPWLVCAASHRKSRGELLENVRRRRRILEAAWARLGSDGRPIGPTDEERDELNALNKRGNYAPELADDAEIPMLPVLQIFQRDIPGLEFPDGSDLLQILWCPFDAHGAEKEIDVRLVWRNSASIHEPLSMAPQLKVVGRAGYVPEPCLVDPEEILEHQAFELLPEDLQESLEGWEDWEDEDAPHYQYDLSIAPGWKAGGFASWHLTGPREMLCDCGAPMRLLITVDSKEWDNGSLSWRPVEDAGNPAYGLSKPTQVVVGRAGSLRIFVCTLDASHPHKISEQ</sequence>
<proteinExistence type="predicted"/>
<comment type="caution">
    <text evidence="1">The sequence shown here is derived from an EMBL/GenBank/DDBJ whole genome shotgun (WGS) entry which is preliminary data.</text>
</comment>
<accession>A0ABS9Y5R5</accession>
<dbReference type="Gene3D" id="2.30.320.10">
    <property type="entry name" value="YwqG-like"/>
    <property type="match status" value="1"/>
</dbReference>
<gene>
    <name evidence="1" type="ORF">MQP27_15695</name>
</gene>
<reference evidence="1" key="1">
    <citation type="submission" date="2022-03" db="EMBL/GenBank/DDBJ databases">
        <title>Streptomyces 7R015 and 7R016 isolated from Barleria lupulina in Thailand.</title>
        <authorList>
            <person name="Kanchanasin P."/>
            <person name="Phongsopitanun W."/>
            <person name="Tanasupawat S."/>
        </authorList>
    </citation>
    <scope>NUCLEOTIDE SEQUENCE</scope>
    <source>
        <strain evidence="1">7R015</strain>
    </source>
</reference>
<name>A0ABS9Y5R5_9ACTN</name>
<organism evidence="1 2">
    <name type="scientific">Streptomyces cylindrosporus</name>
    <dbReference type="NCBI Taxonomy" id="2927583"/>
    <lineage>
        <taxon>Bacteria</taxon>
        <taxon>Bacillati</taxon>
        <taxon>Actinomycetota</taxon>
        <taxon>Actinomycetes</taxon>
        <taxon>Kitasatosporales</taxon>
        <taxon>Streptomycetaceae</taxon>
        <taxon>Streptomyces</taxon>
    </lineage>
</organism>
<keyword evidence="2" id="KW-1185">Reference proteome</keyword>